<sequence length="371" mass="42070">MKKYISDYIKKCPECARFKATNQKPTDLLRTPVFSQRFEVIAIDLFGPLSQTDSASARQCATSLIEEVFMRHGIPRRIISDNGTQFVSAVLQQICFTLKISQNLIPVYSPQFNPVERKNRDLKPRLSILFGEDHFNWHSILPVIRFAMNTTVCDTTGNTPAYLLFGRELRTIDDVVQDFKSVVPNDNFVAEITPYLKRFVTITEDIRERIQTKQEQRKKLYDKNRRPVYYSPGDKVRVTLHPISNAKNKKTSKFMPKHNGPYLILSQKSPTSYVIASLTNPSEPIANYHTSALTPFKDMDTSPVAPLRKRGRPRKVTSTSTQNTHVPSPSTASTAISSRTIHPSNKATTTTVNSSDSVSSPGRRRIHRGRL</sequence>
<evidence type="ECO:0000313" key="3">
    <source>
        <dbReference type="EMBL" id="GFY22397.1"/>
    </source>
</evidence>
<dbReference type="Gene3D" id="3.30.420.10">
    <property type="entry name" value="Ribonuclease H-like superfamily/Ribonuclease H"/>
    <property type="match status" value="1"/>
</dbReference>
<reference evidence="3" key="1">
    <citation type="submission" date="2020-08" db="EMBL/GenBank/DDBJ databases">
        <title>Multicomponent nature underlies the extraordinary mechanical properties of spider dragline silk.</title>
        <authorList>
            <person name="Kono N."/>
            <person name="Nakamura H."/>
            <person name="Mori M."/>
            <person name="Yoshida Y."/>
            <person name="Ohtoshi R."/>
            <person name="Malay A.D."/>
            <person name="Moran D.A.P."/>
            <person name="Tomita M."/>
            <person name="Numata K."/>
            <person name="Arakawa K."/>
        </authorList>
    </citation>
    <scope>NUCLEOTIDE SEQUENCE</scope>
</reference>
<dbReference type="InterPro" id="IPR001584">
    <property type="entry name" value="Integrase_cat-core"/>
</dbReference>
<evidence type="ECO:0000256" key="1">
    <source>
        <dbReference type="SAM" id="MobiDB-lite"/>
    </source>
</evidence>
<proteinExistence type="predicted"/>
<dbReference type="InterPro" id="IPR012337">
    <property type="entry name" value="RNaseH-like_sf"/>
</dbReference>
<feature type="compositionally biased region" description="Polar residues" evidence="1">
    <location>
        <begin position="316"/>
        <end position="326"/>
    </location>
</feature>
<dbReference type="Proteomes" id="UP000887159">
    <property type="component" value="Unassembled WGS sequence"/>
</dbReference>
<evidence type="ECO:0000313" key="4">
    <source>
        <dbReference type="Proteomes" id="UP000887159"/>
    </source>
</evidence>
<dbReference type="GO" id="GO:0003676">
    <property type="term" value="F:nucleic acid binding"/>
    <property type="evidence" value="ECO:0007669"/>
    <property type="project" value="InterPro"/>
</dbReference>
<accession>A0A8X7B8Y8</accession>
<feature type="compositionally biased region" description="Low complexity" evidence="1">
    <location>
        <begin position="348"/>
        <end position="360"/>
    </location>
</feature>
<dbReference type="InterPro" id="IPR050951">
    <property type="entry name" value="Retrovirus_Pol_polyprotein"/>
</dbReference>
<dbReference type="PROSITE" id="PS50994">
    <property type="entry name" value="INTEGRASE"/>
    <property type="match status" value="1"/>
</dbReference>
<name>A0A8X7B8Y8_TRICX</name>
<gene>
    <name evidence="3" type="ORF">TNCV_2176581</name>
</gene>
<dbReference type="EMBL" id="BMAU01021361">
    <property type="protein sequence ID" value="GFY22397.1"/>
    <property type="molecule type" value="Genomic_DNA"/>
</dbReference>
<feature type="region of interest" description="Disordered" evidence="1">
    <location>
        <begin position="295"/>
        <end position="371"/>
    </location>
</feature>
<dbReference type="InterPro" id="IPR036397">
    <property type="entry name" value="RNaseH_sf"/>
</dbReference>
<dbReference type="SUPFAM" id="SSF53098">
    <property type="entry name" value="Ribonuclease H-like"/>
    <property type="match status" value="1"/>
</dbReference>
<keyword evidence="4" id="KW-1185">Reference proteome</keyword>
<feature type="compositionally biased region" description="Low complexity" evidence="1">
    <location>
        <begin position="327"/>
        <end position="341"/>
    </location>
</feature>
<dbReference type="PANTHER" id="PTHR37984">
    <property type="entry name" value="PROTEIN CBG26694"/>
    <property type="match status" value="1"/>
</dbReference>
<dbReference type="AlphaFoldDB" id="A0A8X7B8Y8"/>
<feature type="compositionally biased region" description="Basic residues" evidence="1">
    <location>
        <begin position="362"/>
        <end position="371"/>
    </location>
</feature>
<organism evidence="3 4">
    <name type="scientific">Trichonephila clavipes</name>
    <name type="common">Golden silk orbweaver</name>
    <name type="synonym">Nephila clavipes</name>
    <dbReference type="NCBI Taxonomy" id="2585209"/>
    <lineage>
        <taxon>Eukaryota</taxon>
        <taxon>Metazoa</taxon>
        <taxon>Ecdysozoa</taxon>
        <taxon>Arthropoda</taxon>
        <taxon>Chelicerata</taxon>
        <taxon>Arachnida</taxon>
        <taxon>Araneae</taxon>
        <taxon>Araneomorphae</taxon>
        <taxon>Entelegynae</taxon>
        <taxon>Araneoidea</taxon>
        <taxon>Nephilidae</taxon>
        <taxon>Trichonephila</taxon>
    </lineage>
</organism>
<comment type="caution">
    <text evidence="3">The sequence shown here is derived from an EMBL/GenBank/DDBJ whole genome shotgun (WGS) entry which is preliminary data.</text>
</comment>
<dbReference type="GO" id="GO:0015074">
    <property type="term" value="P:DNA integration"/>
    <property type="evidence" value="ECO:0007669"/>
    <property type="project" value="InterPro"/>
</dbReference>
<dbReference type="PANTHER" id="PTHR37984:SF5">
    <property type="entry name" value="PROTEIN NYNRIN-LIKE"/>
    <property type="match status" value="1"/>
</dbReference>
<evidence type="ECO:0000259" key="2">
    <source>
        <dbReference type="PROSITE" id="PS50994"/>
    </source>
</evidence>
<feature type="domain" description="Integrase catalytic" evidence="2">
    <location>
        <begin position="52"/>
        <end position="168"/>
    </location>
</feature>
<protein>
    <submittedName>
        <fullName evidence="3">Integrase catalytic domain-containing protein</fullName>
    </submittedName>
</protein>